<protein>
    <submittedName>
        <fullName evidence="2">Uncharacterized protein</fullName>
    </submittedName>
</protein>
<dbReference type="Proteomes" id="UP000092713">
    <property type="component" value="Unassembled WGS sequence"/>
</dbReference>
<keyword evidence="3" id="KW-1185">Reference proteome</keyword>
<dbReference type="RefSeq" id="WP_171898927.1">
    <property type="nucleotide sequence ID" value="NZ_LOCQ01000053.1"/>
</dbReference>
<feature type="region of interest" description="Disordered" evidence="1">
    <location>
        <begin position="28"/>
        <end position="56"/>
    </location>
</feature>
<dbReference type="EMBL" id="LOCQ01000053">
    <property type="protein sequence ID" value="OBV39512.1"/>
    <property type="molecule type" value="Genomic_DNA"/>
</dbReference>
<sequence length="56" mass="5612">MSKYVIYALMVTFSVTAANWVRMFKVAGSGGGSSWSSRTGSGGGSYGGGSSGGSHK</sequence>
<evidence type="ECO:0000256" key="1">
    <source>
        <dbReference type="SAM" id="MobiDB-lite"/>
    </source>
</evidence>
<name>A0A1A7C188_9BURK</name>
<feature type="compositionally biased region" description="Gly residues" evidence="1">
    <location>
        <begin position="40"/>
        <end position="56"/>
    </location>
</feature>
<dbReference type="AlphaFoldDB" id="A0A1A7C188"/>
<accession>A0A1A7C188</accession>
<gene>
    <name evidence="2" type="ORF">ASR47_1010102</name>
</gene>
<dbReference type="PATRIC" id="fig|1747903.4.peg.3113"/>
<dbReference type="STRING" id="1747903.ASR47_1010102"/>
<reference evidence="2 3" key="1">
    <citation type="submission" date="2016-04" db="EMBL/GenBank/DDBJ databases">
        <title>Draft genome sequence of Janthinobacterium psychrotolerans sp. nov., isolated from freshwater sediments in Denmark.</title>
        <authorList>
            <person name="Gong X."/>
            <person name="Skrivergaard S."/>
            <person name="Korsgaard B.S."/>
            <person name="Schreiber L."/>
            <person name="Marshall I.P."/>
            <person name="Finster K."/>
            <person name="Schramm A."/>
        </authorList>
    </citation>
    <scope>NUCLEOTIDE SEQUENCE [LARGE SCALE GENOMIC DNA]</scope>
    <source>
        <strain evidence="2 3">S3-2</strain>
    </source>
</reference>
<organism evidence="2 3">
    <name type="scientific">Janthinobacterium psychrotolerans</name>
    <dbReference type="NCBI Taxonomy" id="1747903"/>
    <lineage>
        <taxon>Bacteria</taxon>
        <taxon>Pseudomonadati</taxon>
        <taxon>Pseudomonadota</taxon>
        <taxon>Betaproteobacteria</taxon>
        <taxon>Burkholderiales</taxon>
        <taxon>Oxalobacteraceae</taxon>
        <taxon>Janthinobacterium</taxon>
    </lineage>
</organism>
<evidence type="ECO:0000313" key="2">
    <source>
        <dbReference type="EMBL" id="OBV39512.1"/>
    </source>
</evidence>
<comment type="caution">
    <text evidence="2">The sequence shown here is derived from an EMBL/GenBank/DDBJ whole genome shotgun (WGS) entry which is preliminary data.</text>
</comment>
<evidence type="ECO:0000313" key="3">
    <source>
        <dbReference type="Proteomes" id="UP000092713"/>
    </source>
</evidence>
<proteinExistence type="predicted"/>